<dbReference type="AlphaFoldDB" id="A0A4S8IUG5"/>
<comment type="similarity">
    <text evidence="3">Belongs to the misato family.</text>
</comment>
<accession>A0A4S8IUG5</accession>
<feature type="domain" description="Misato Segment II tubulin-like" evidence="6">
    <location>
        <begin position="2"/>
        <end position="129"/>
    </location>
</feature>
<dbReference type="InterPro" id="IPR036525">
    <property type="entry name" value="Tubulin/FtsZ_GTPase_sf"/>
</dbReference>
<dbReference type="Pfam" id="PF14881">
    <property type="entry name" value="Tubulin_3"/>
    <property type="match status" value="1"/>
</dbReference>
<keyword evidence="5" id="KW-0206">Cytoskeleton</keyword>
<dbReference type="InterPro" id="IPR029209">
    <property type="entry name" value="DML1/Misato_tubulin"/>
</dbReference>
<evidence type="ECO:0000256" key="1">
    <source>
        <dbReference type="ARBA" id="ARBA00004173"/>
    </source>
</evidence>
<dbReference type="PANTHER" id="PTHR13391:SF0">
    <property type="entry name" value="PROTEIN MISATO HOMOLOG 1"/>
    <property type="match status" value="1"/>
</dbReference>
<dbReference type="InterPro" id="IPR013838">
    <property type="entry name" value="Beta-tubulin_BS"/>
</dbReference>
<dbReference type="PANTHER" id="PTHR13391">
    <property type="entry name" value="MITOCHONDRIAL DISTRIBUTION REGULATOR MISATO"/>
    <property type="match status" value="1"/>
</dbReference>
<dbReference type="CDD" id="cd06060">
    <property type="entry name" value="misato"/>
    <property type="match status" value="1"/>
</dbReference>
<keyword evidence="5" id="KW-0963">Cytoplasm</keyword>
<dbReference type="STRING" id="52838.A0A4S8IUG5"/>
<evidence type="ECO:0000259" key="7">
    <source>
        <dbReference type="Pfam" id="PF14881"/>
    </source>
</evidence>
<evidence type="ECO:0000313" key="8">
    <source>
        <dbReference type="EMBL" id="THU52381.1"/>
    </source>
</evidence>
<dbReference type="Gene3D" id="3.40.50.1440">
    <property type="entry name" value="Tubulin/FtsZ, GTPase domain"/>
    <property type="match status" value="1"/>
</dbReference>
<evidence type="ECO:0000256" key="4">
    <source>
        <dbReference type="ARBA" id="ARBA00023128"/>
    </source>
</evidence>
<organism evidence="8 9">
    <name type="scientific">Musa balbisiana</name>
    <name type="common">Banana</name>
    <dbReference type="NCBI Taxonomy" id="52838"/>
    <lineage>
        <taxon>Eukaryota</taxon>
        <taxon>Viridiplantae</taxon>
        <taxon>Streptophyta</taxon>
        <taxon>Embryophyta</taxon>
        <taxon>Tracheophyta</taxon>
        <taxon>Spermatophyta</taxon>
        <taxon>Magnoliopsida</taxon>
        <taxon>Liliopsida</taxon>
        <taxon>Zingiberales</taxon>
        <taxon>Musaceae</taxon>
        <taxon>Musa</taxon>
    </lineage>
</organism>
<gene>
    <name evidence="8" type="ORF">C4D60_Mb10t03400</name>
</gene>
<dbReference type="GO" id="GO:0007005">
    <property type="term" value="P:mitochondrion organization"/>
    <property type="evidence" value="ECO:0007669"/>
    <property type="project" value="InterPro"/>
</dbReference>
<comment type="caution">
    <text evidence="8">The sequence shown here is derived from an EMBL/GenBank/DDBJ whole genome shotgun (WGS) entry which is preliminary data.</text>
</comment>
<keyword evidence="9" id="KW-1185">Reference proteome</keyword>
<evidence type="ECO:0000259" key="6">
    <source>
        <dbReference type="Pfam" id="PF10644"/>
    </source>
</evidence>
<name>A0A4S8IUG5_MUSBA</name>
<comment type="subcellular location">
    <subcellularLocation>
        <location evidence="2">Cytoplasm</location>
        <location evidence="2">Cytoskeleton</location>
    </subcellularLocation>
    <subcellularLocation>
        <location evidence="1">Mitochondrion</location>
    </subcellularLocation>
</comment>
<evidence type="ECO:0000313" key="9">
    <source>
        <dbReference type="Proteomes" id="UP000317650"/>
    </source>
</evidence>
<proteinExistence type="inferred from homology"/>
<dbReference type="InterPro" id="IPR019605">
    <property type="entry name" value="Misato_II_tubulin-like"/>
</dbReference>
<dbReference type="Proteomes" id="UP000317650">
    <property type="component" value="Chromosome 10"/>
</dbReference>
<evidence type="ECO:0000256" key="5">
    <source>
        <dbReference type="ARBA" id="ARBA00023212"/>
    </source>
</evidence>
<evidence type="ECO:0000256" key="2">
    <source>
        <dbReference type="ARBA" id="ARBA00004245"/>
    </source>
</evidence>
<evidence type="ECO:0008006" key="10">
    <source>
        <dbReference type="Google" id="ProtNLM"/>
    </source>
</evidence>
<keyword evidence="4" id="KW-0496">Mitochondrion</keyword>
<dbReference type="GO" id="GO:0005739">
    <property type="term" value="C:mitochondrion"/>
    <property type="evidence" value="ECO:0007669"/>
    <property type="project" value="UniProtKB-SubCell"/>
</dbReference>
<reference evidence="8 9" key="1">
    <citation type="journal article" date="2019" name="Nat. Plants">
        <title>Genome sequencing of Musa balbisiana reveals subgenome evolution and function divergence in polyploid bananas.</title>
        <authorList>
            <person name="Yao X."/>
        </authorList>
    </citation>
    <scope>NUCLEOTIDE SEQUENCE [LARGE SCALE GENOMIC DNA]</scope>
    <source>
        <strain evidence="9">cv. DH-PKW</strain>
        <tissue evidence="8">Leaves</tissue>
    </source>
</reference>
<dbReference type="SUPFAM" id="SSF52490">
    <property type="entry name" value="Tubulin nucleotide-binding domain-like"/>
    <property type="match status" value="1"/>
</dbReference>
<dbReference type="EMBL" id="PYDT01000008">
    <property type="protein sequence ID" value="THU52381.1"/>
    <property type="molecule type" value="Genomic_DNA"/>
</dbReference>
<dbReference type="Pfam" id="PF10644">
    <property type="entry name" value="Misat_Tub_SegII"/>
    <property type="match status" value="1"/>
</dbReference>
<dbReference type="InterPro" id="IPR049942">
    <property type="entry name" value="DML1/Misato"/>
</dbReference>
<dbReference type="GO" id="GO:0005856">
    <property type="term" value="C:cytoskeleton"/>
    <property type="evidence" value="ECO:0007669"/>
    <property type="project" value="UniProtKB-SubCell"/>
</dbReference>
<evidence type="ECO:0000256" key="3">
    <source>
        <dbReference type="ARBA" id="ARBA00008507"/>
    </source>
</evidence>
<sequence>MRELVTIQVGTFANYVGSHFWNFQDELLGLTEVPDGDPIYKNSSLDMDVLYRAGETQQGIPTYCPRLISISFQGSLGSLSLSGSLFDDISSSDPTDILTWQGLLTNETGNVSRCMAEPHKKNLFLQSLSAEEHEILDVSEDDSGEVMCSSQRQVQDKDRIECLETDVKFWTDFSKVQYHPRSLYELHSSWMDIQKFEDYGIGKDVLSGGLQLEEMNERLRFFIEECDHIQGIQFVVDDSGGFSSVASEVLENIEDEYTNTPVLLYAVRDPGAYTYATNQKSSIGRSLHDAVSFSRLSSFCNLMIPVGLPSLRCTQVCGWSYVSLFFLILNQGGLSPLLHVDDKKPFHSSAVYAASIHSISIPFRMEMPGPAANSTCTSGAMDVGEIVHTLAGQSRQNMVTVLDVAMPPPSLTDEHNQGSILRNLHPLTPEIRKDDDDLLAVESLVVHGALYSGDHRATVSQVEDSVRVAYQTAPAKPMFSRLSVTLCPLPIPLPFPSIFGRNVGRHGELVFNSVQGAQSRGSLEIVSIPMAARLRSSTAIVPFVEKRLGDLRKHGIARGGASAELLHTWGFGRDEVEDMGEHLSKLLMAFDPHSQTTSDSD</sequence>
<protein>
    <recommendedName>
        <fullName evidence="10">Misato Segment II tubulin-like domain-containing protein</fullName>
    </recommendedName>
</protein>
<feature type="domain" description="DML1/Misato tubulin" evidence="7">
    <location>
        <begin position="165"/>
        <end position="364"/>
    </location>
</feature>
<dbReference type="PROSITE" id="PS00228">
    <property type="entry name" value="TUBULIN_B_AUTOREG"/>
    <property type="match status" value="1"/>
</dbReference>